<keyword evidence="2" id="KW-0560">Oxidoreductase</keyword>
<dbReference type="PANTHER" id="PTHR43639">
    <property type="entry name" value="OXIDOREDUCTASE, SHORT-CHAIN DEHYDROGENASE/REDUCTASE FAMILY (AFU_ORTHOLOGUE AFUA_5G02870)"/>
    <property type="match status" value="1"/>
</dbReference>
<dbReference type="GO" id="GO:0016491">
    <property type="term" value="F:oxidoreductase activity"/>
    <property type="evidence" value="ECO:0007669"/>
    <property type="project" value="UniProtKB-KW"/>
</dbReference>
<dbReference type="PROSITE" id="PS00061">
    <property type="entry name" value="ADH_SHORT"/>
    <property type="match status" value="1"/>
</dbReference>
<dbReference type="AlphaFoldDB" id="A0A1C3RM08"/>
<evidence type="ECO:0000313" key="5">
    <source>
        <dbReference type="Proteomes" id="UP000231658"/>
    </source>
</evidence>
<dbReference type="Pfam" id="PF00106">
    <property type="entry name" value="adh_short"/>
    <property type="match status" value="1"/>
</dbReference>
<dbReference type="InterPro" id="IPR002347">
    <property type="entry name" value="SDR_fam"/>
</dbReference>
<dbReference type="PANTHER" id="PTHR43639:SF1">
    <property type="entry name" value="SHORT-CHAIN DEHYDROGENASE_REDUCTASE FAMILY PROTEIN"/>
    <property type="match status" value="1"/>
</dbReference>
<dbReference type="OrthoDB" id="9786360at2"/>
<dbReference type="Gene3D" id="3.40.50.720">
    <property type="entry name" value="NAD(P)-binding Rossmann-like Domain"/>
    <property type="match status" value="1"/>
</dbReference>
<dbReference type="NCBIfam" id="NF006597">
    <property type="entry name" value="PRK09134.1"/>
    <property type="match status" value="1"/>
</dbReference>
<organism evidence="4 5">
    <name type="scientific">Candidatus Terasakiella magnetica</name>
    <dbReference type="NCBI Taxonomy" id="1867952"/>
    <lineage>
        <taxon>Bacteria</taxon>
        <taxon>Pseudomonadati</taxon>
        <taxon>Pseudomonadota</taxon>
        <taxon>Alphaproteobacteria</taxon>
        <taxon>Rhodospirillales</taxon>
        <taxon>Terasakiellaceae</taxon>
        <taxon>Terasakiella</taxon>
    </lineage>
</organism>
<dbReference type="InterPro" id="IPR020904">
    <property type="entry name" value="Sc_DH/Rdtase_CS"/>
</dbReference>
<protein>
    <submittedName>
        <fullName evidence="4">3-oxoacyl-(Acyl-carrier-protein) reductase</fullName>
    </submittedName>
</protein>
<dbReference type="InterPro" id="IPR036291">
    <property type="entry name" value="NAD(P)-bd_dom_sf"/>
</dbReference>
<name>A0A1C3RM08_9PROT</name>
<gene>
    <name evidence="4" type="ORF">MTBPR1_90171</name>
</gene>
<dbReference type="PRINTS" id="PR00080">
    <property type="entry name" value="SDRFAMILY"/>
</dbReference>
<reference evidence="4 5" key="1">
    <citation type="submission" date="2016-07" db="EMBL/GenBank/DDBJ databases">
        <authorList>
            <person name="Lefevre C.T."/>
        </authorList>
    </citation>
    <scope>NUCLEOTIDE SEQUENCE [LARGE SCALE GENOMIC DNA]</scope>
    <source>
        <strain evidence="4">PR1</strain>
    </source>
</reference>
<dbReference type="Proteomes" id="UP000231658">
    <property type="component" value="Unassembled WGS sequence"/>
</dbReference>
<dbReference type="SUPFAM" id="SSF51735">
    <property type="entry name" value="NAD(P)-binding Rossmann-fold domains"/>
    <property type="match status" value="1"/>
</dbReference>
<accession>A0A1C3RM08</accession>
<comment type="similarity">
    <text evidence="1 3">Belongs to the short-chain dehydrogenases/reductases (SDR) family.</text>
</comment>
<dbReference type="PRINTS" id="PR00081">
    <property type="entry name" value="GDHRDH"/>
</dbReference>
<keyword evidence="5" id="KW-1185">Reference proteome</keyword>
<evidence type="ECO:0000313" key="4">
    <source>
        <dbReference type="EMBL" id="SCA58324.1"/>
    </source>
</evidence>
<evidence type="ECO:0000256" key="1">
    <source>
        <dbReference type="ARBA" id="ARBA00006484"/>
    </source>
</evidence>
<evidence type="ECO:0000256" key="2">
    <source>
        <dbReference type="ARBA" id="ARBA00023002"/>
    </source>
</evidence>
<dbReference type="RefSeq" id="WP_069190321.1">
    <property type="nucleotide sequence ID" value="NZ_FLYE01000048.1"/>
</dbReference>
<proteinExistence type="inferred from homology"/>
<sequence>MKVALITGAAHRIGAHIAKEMAAQGWAVAIHYHGSSDHAQEVCDEIIACGGKAVLFATDFACEEETQSLIGQVIAKMGRLDCLINNASTFKNDTALNATRESWDFHMEVNLRAPFVLSQTFVKEREFGAAGNIINIIDQRVWNLSPHFASYTISKAGLWAMTQTLSQAFAPHVRVNAIGPGPTLPSVRQSEADFQAQFEAVPLKKPTDLLDISNTVLYILGAHSMTGQMIALDGGEHLGWAQGDNHTPPNE</sequence>
<dbReference type="STRING" id="1867952.MTBPR1_90171"/>
<dbReference type="EMBL" id="FLYE01000048">
    <property type="protein sequence ID" value="SCA58324.1"/>
    <property type="molecule type" value="Genomic_DNA"/>
</dbReference>
<evidence type="ECO:0000256" key="3">
    <source>
        <dbReference type="RuleBase" id="RU000363"/>
    </source>
</evidence>